<feature type="transmembrane region" description="Helical" evidence="7">
    <location>
        <begin position="183"/>
        <end position="205"/>
    </location>
</feature>
<reference evidence="9" key="1">
    <citation type="journal article" date="2023" name="Mol. Phylogenet. Evol.">
        <title>Genome-scale phylogeny and comparative genomics of the fungal order Sordariales.</title>
        <authorList>
            <person name="Hensen N."/>
            <person name="Bonometti L."/>
            <person name="Westerberg I."/>
            <person name="Brannstrom I.O."/>
            <person name="Guillou S."/>
            <person name="Cros-Aarteil S."/>
            <person name="Calhoun S."/>
            <person name="Haridas S."/>
            <person name="Kuo A."/>
            <person name="Mondo S."/>
            <person name="Pangilinan J."/>
            <person name="Riley R."/>
            <person name="LaButti K."/>
            <person name="Andreopoulos B."/>
            <person name="Lipzen A."/>
            <person name="Chen C."/>
            <person name="Yan M."/>
            <person name="Daum C."/>
            <person name="Ng V."/>
            <person name="Clum A."/>
            <person name="Steindorff A."/>
            <person name="Ohm R.A."/>
            <person name="Martin F."/>
            <person name="Silar P."/>
            <person name="Natvig D.O."/>
            <person name="Lalanne C."/>
            <person name="Gautier V."/>
            <person name="Ament-Velasquez S.L."/>
            <person name="Kruys A."/>
            <person name="Hutchinson M.I."/>
            <person name="Powell A.J."/>
            <person name="Barry K."/>
            <person name="Miller A.N."/>
            <person name="Grigoriev I.V."/>
            <person name="Debuchy R."/>
            <person name="Gladieux P."/>
            <person name="Hiltunen Thoren M."/>
            <person name="Johannesson H."/>
        </authorList>
    </citation>
    <scope>NUCLEOTIDE SEQUENCE</scope>
    <source>
        <strain evidence="9">CBS 990.96</strain>
    </source>
</reference>
<evidence type="ECO:0000256" key="6">
    <source>
        <dbReference type="SAM" id="MobiDB-lite"/>
    </source>
</evidence>
<feature type="compositionally biased region" description="Polar residues" evidence="6">
    <location>
        <begin position="290"/>
        <end position="299"/>
    </location>
</feature>
<evidence type="ECO:0000313" key="9">
    <source>
        <dbReference type="EMBL" id="KAK4223429.1"/>
    </source>
</evidence>
<dbReference type="InterPro" id="IPR049326">
    <property type="entry name" value="Rhodopsin_dom_fungi"/>
</dbReference>
<evidence type="ECO:0000256" key="4">
    <source>
        <dbReference type="ARBA" id="ARBA00023136"/>
    </source>
</evidence>
<gene>
    <name evidence="9" type="ORF">QBC38DRAFT_52011</name>
</gene>
<keyword evidence="10" id="KW-1185">Reference proteome</keyword>
<dbReference type="PANTHER" id="PTHR33048">
    <property type="entry name" value="PTH11-LIKE INTEGRAL MEMBRANE PROTEIN (AFU_ORTHOLOGUE AFUA_5G11245)"/>
    <property type="match status" value="1"/>
</dbReference>
<protein>
    <recommendedName>
        <fullName evidence="8">Rhodopsin domain-containing protein</fullName>
    </recommendedName>
</protein>
<comment type="similarity">
    <text evidence="5">Belongs to the SAT4 family.</text>
</comment>
<evidence type="ECO:0000256" key="7">
    <source>
        <dbReference type="SAM" id="Phobius"/>
    </source>
</evidence>
<feature type="transmembrane region" description="Helical" evidence="7">
    <location>
        <begin position="97"/>
        <end position="123"/>
    </location>
</feature>
<proteinExistence type="inferred from homology"/>
<dbReference type="PANTHER" id="PTHR33048:SF155">
    <property type="entry name" value="INTEGRAL MEMBRANE PROTEIN"/>
    <property type="match status" value="1"/>
</dbReference>
<organism evidence="9 10">
    <name type="scientific">Podospora fimiseda</name>
    <dbReference type="NCBI Taxonomy" id="252190"/>
    <lineage>
        <taxon>Eukaryota</taxon>
        <taxon>Fungi</taxon>
        <taxon>Dikarya</taxon>
        <taxon>Ascomycota</taxon>
        <taxon>Pezizomycotina</taxon>
        <taxon>Sordariomycetes</taxon>
        <taxon>Sordariomycetidae</taxon>
        <taxon>Sordariales</taxon>
        <taxon>Podosporaceae</taxon>
        <taxon>Podospora</taxon>
    </lineage>
</organism>
<feature type="transmembrane region" description="Helical" evidence="7">
    <location>
        <begin position="254"/>
        <end position="275"/>
    </location>
</feature>
<feature type="compositionally biased region" description="Basic residues" evidence="6">
    <location>
        <begin position="327"/>
        <end position="337"/>
    </location>
</feature>
<accession>A0AAN7GX71</accession>
<dbReference type="AlphaFoldDB" id="A0AAN7GX71"/>
<keyword evidence="2 7" id="KW-0812">Transmembrane</keyword>
<comment type="caution">
    <text evidence="9">The sequence shown here is derived from an EMBL/GenBank/DDBJ whole genome shotgun (WGS) entry which is preliminary data.</text>
</comment>
<name>A0AAN7GX71_9PEZI</name>
<comment type="subcellular location">
    <subcellularLocation>
        <location evidence="1">Membrane</location>
        <topology evidence="1">Multi-pass membrane protein</topology>
    </subcellularLocation>
</comment>
<evidence type="ECO:0000256" key="5">
    <source>
        <dbReference type="ARBA" id="ARBA00038359"/>
    </source>
</evidence>
<dbReference type="Pfam" id="PF20684">
    <property type="entry name" value="Fung_rhodopsin"/>
    <property type="match status" value="1"/>
</dbReference>
<feature type="transmembrane region" description="Helical" evidence="7">
    <location>
        <begin position="56"/>
        <end position="77"/>
    </location>
</feature>
<keyword evidence="4 7" id="KW-0472">Membrane</keyword>
<feature type="region of interest" description="Disordered" evidence="6">
    <location>
        <begin position="290"/>
        <end position="344"/>
    </location>
</feature>
<evidence type="ECO:0000256" key="2">
    <source>
        <dbReference type="ARBA" id="ARBA00022692"/>
    </source>
</evidence>
<feature type="transmembrane region" description="Helical" evidence="7">
    <location>
        <begin position="20"/>
        <end position="44"/>
    </location>
</feature>
<feature type="transmembrane region" description="Helical" evidence="7">
    <location>
        <begin position="217"/>
        <end position="242"/>
    </location>
</feature>
<dbReference type="EMBL" id="MU865427">
    <property type="protein sequence ID" value="KAK4223429.1"/>
    <property type="molecule type" value="Genomic_DNA"/>
</dbReference>
<dbReference type="Proteomes" id="UP001301958">
    <property type="component" value="Unassembled WGS sequence"/>
</dbReference>
<reference evidence="9" key="2">
    <citation type="submission" date="2023-05" db="EMBL/GenBank/DDBJ databases">
        <authorList>
            <consortium name="Lawrence Berkeley National Laboratory"/>
            <person name="Steindorff A."/>
            <person name="Hensen N."/>
            <person name="Bonometti L."/>
            <person name="Westerberg I."/>
            <person name="Brannstrom I.O."/>
            <person name="Guillou S."/>
            <person name="Cros-Aarteil S."/>
            <person name="Calhoun S."/>
            <person name="Haridas S."/>
            <person name="Kuo A."/>
            <person name="Mondo S."/>
            <person name="Pangilinan J."/>
            <person name="Riley R."/>
            <person name="Labutti K."/>
            <person name="Andreopoulos B."/>
            <person name="Lipzen A."/>
            <person name="Chen C."/>
            <person name="Yanf M."/>
            <person name="Daum C."/>
            <person name="Ng V."/>
            <person name="Clum A."/>
            <person name="Ohm R."/>
            <person name="Martin F."/>
            <person name="Silar P."/>
            <person name="Natvig D."/>
            <person name="Lalanne C."/>
            <person name="Gautier V."/>
            <person name="Ament-Velasquez S.L."/>
            <person name="Kruys A."/>
            <person name="Hutchinson M.I."/>
            <person name="Powell A.J."/>
            <person name="Barry K."/>
            <person name="Miller A.N."/>
            <person name="Grigoriev I.V."/>
            <person name="Debuchy R."/>
            <person name="Gladieux P."/>
            <person name="Thoren M.H."/>
            <person name="Johannesson H."/>
        </authorList>
    </citation>
    <scope>NUCLEOTIDE SEQUENCE</scope>
    <source>
        <strain evidence="9">CBS 990.96</strain>
    </source>
</reference>
<feature type="domain" description="Rhodopsin" evidence="8">
    <location>
        <begin position="40"/>
        <end position="280"/>
    </location>
</feature>
<evidence type="ECO:0000256" key="1">
    <source>
        <dbReference type="ARBA" id="ARBA00004141"/>
    </source>
</evidence>
<sequence length="397" mass="43208">MSAPPPFEEPYPGWAEENKGPTIMGVTIAMTILTTMFVAARLYSRMISMGRLFIDDYIVIFCIVLCFAYLGLAGAAIAYGGGRHVQTLSPGDVQNALFFIIISFVPGVSGFVIPKFAVVILLAKLLNPGRTHRMIMWVISVLYFLMMIGMLVINFAQCTPAATQWGGADGVCWDRKITVDYSMALGIVSVFFDFYLAIYPTVVLLQLQLHWQKKLALASSLGFGYCAGAITCYKCYTLSGLLEIKDFTYTVDDVIVWTNIEACCVLIGACIPTLYPMMKKIFGNSVLGGTSRRTASKGTPGSGYKMSGRSGRSGSGANGTVVTIGSRPKKGRSRTGSHHLNTNLDTINDIDADGKYVILEERSFHYSTTELAEHDAVAASAAHARKEAERATQQPGW</sequence>
<evidence type="ECO:0000313" key="10">
    <source>
        <dbReference type="Proteomes" id="UP001301958"/>
    </source>
</evidence>
<feature type="region of interest" description="Disordered" evidence="6">
    <location>
        <begin position="378"/>
        <end position="397"/>
    </location>
</feature>
<dbReference type="GO" id="GO:0016020">
    <property type="term" value="C:membrane"/>
    <property type="evidence" value="ECO:0007669"/>
    <property type="project" value="UniProtKB-SubCell"/>
</dbReference>
<evidence type="ECO:0000256" key="3">
    <source>
        <dbReference type="ARBA" id="ARBA00022989"/>
    </source>
</evidence>
<evidence type="ECO:0000259" key="8">
    <source>
        <dbReference type="Pfam" id="PF20684"/>
    </source>
</evidence>
<dbReference type="InterPro" id="IPR052337">
    <property type="entry name" value="SAT4-like"/>
</dbReference>
<keyword evidence="3 7" id="KW-1133">Transmembrane helix</keyword>
<feature type="transmembrane region" description="Helical" evidence="7">
    <location>
        <begin position="135"/>
        <end position="156"/>
    </location>
</feature>